<name>H2ED95_9VIRU</name>
<keyword evidence="1" id="KW-0812">Transmembrane</keyword>
<protein>
    <recommendedName>
        <fullName evidence="3">Zinc finger protein</fullName>
    </recommendedName>
</protein>
<sequence>MHQFKSCTCGSCEYLSEIFFYSNQYQLIHKCSICQKIYSDKKIRTQVKSELAYIPARDVLKIPVDKIKNMYRITPGPNSIYYTTGPYYTDELARFYKSTIPVRKLHSGELCYKLCLGCGFDRFTNQVWNNLKKDPIDNNKNPTLCNLCMVKWYNHIGCSDKFICLYDVSVGDLLGINWLIKIFEGHKKLVYLFIIILILVYYLF</sequence>
<feature type="transmembrane region" description="Helical" evidence="1">
    <location>
        <begin position="188"/>
        <end position="203"/>
    </location>
</feature>
<keyword evidence="1" id="KW-1133">Transmembrane helix</keyword>
<keyword evidence="1" id="KW-0472">Membrane</keyword>
<proteinExistence type="predicted"/>
<gene>
    <name evidence="2" type="ORF">mv_L163</name>
</gene>
<dbReference type="EMBL" id="JN885995">
    <property type="protein sequence ID" value="AEX62368.1"/>
    <property type="molecule type" value="Genomic_DNA"/>
</dbReference>
<organism evidence="2">
    <name type="scientific">Moumouvirus sp. 'Monve'</name>
    <dbReference type="NCBI Taxonomy" id="1128131"/>
    <lineage>
        <taxon>Viruses</taxon>
        <taxon>Varidnaviria</taxon>
        <taxon>Bamfordvirae</taxon>
        <taxon>Nucleocytoviricota</taxon>
        <taxon>Megaviricetes</taxon>
        <taxon>Imitervirales</taxon>
        <taxon>Mimiviridae</taxon>
        <taxon>Megamimivirinae</taxon>
        <taxon>Moumouvirus</taxon>
    </lineage>
</organism>
<reference evidence="2" key="1">
    <citation type="submission" date="2011-10" db="EMBL/GenBank/DDBJ databases">
        <title>Provirophages and transpovirons: unique mobilome of giant viruses.</title>
        <authorList>
            <person name="Desnues C."/>
            <person name="LaScola B."/>
            <person name="Yutin N."/>
            <person name="Fournous G."/>
            <person name="Koonin E."/>
            <person name="Raoult D."/>
        </authorList>
    </citation>
    <scope>NUCLEOTIDE SEQUENCE</scope>
    <source>
        <strain evidence="2">Mv13-mv</strain>
    </source>
</reference>
<evidence type="ECO:0000256" key="1">
    <source>
        <dbReference type="SAM" id="Phobius"/>
    </source>
</evidence>
<evidence type="ECO:0000313" key="2">
    <source>
        <dbReference type="EMBL" id="AEX62368.1"/>
    </source>
</evidence>
<accession>H2ED95</accession>
<evidence type="ECO:0008006" key="3">
    <source>
        <dbReference type="Google" id="ProtNLM"/>
    </source>
</evidence>